<proteinExistence type="predicted"/>
<dbReference type="Proteomes" id="UP001281410">
    <property type="component" value="Unassembled WGS sequence"/>
</dbReference>
<dbReference type="SUPFAM" id="SSF56219">
    <property type="entry name" value="DNase I-like"/>
    <property type="match status" value="1"/>
</dbReference>
<evidence type="ECO:0000313" key="2">
    <source>
        <dbReference type="Proteomes" id="UP001281410"/>
    </source>
</evidence>
<keyword evidence="2" id="KW-1185">Reference proteome</keyword>
<evidence type="ECO:0000313" key="1">
    <source>
        <dbReference type="EMBL" id="KAK3182833.1"/>
    </source>
</evidence>
<protein>
    <recommendedName>
        <fullName evidence="3">Endonuclease/exonuclease/phosphatase domain-containing protein</fullName>
    </recommendedName>
</protein>
<sequence>MKTLAWNVREMGSTRAFQVLLRLKQVFKPSIIFLIEMKVDNVRMVSVCIKLGFDRKLVVDSICQKDGLCLLWTDKTDVQLLSYSMFHIDVKVSVRGRNSWRLTGVYSHLE</sequence>
<reference evidence="1" key="1">
    <citation type="journal article" date="2023" name="Plant J.">
        <title>Genome sequences and population genomics provide insights into the demographic history, inbreeding, and mutation load of two 'living fossil' tree species of Dipteronia.</title>
        <authorList>
            <person name="Feng Y."/>
            <person name="Comes H.P."/>
            <person name="Chen J."/>
            <person name="Zhu S."/>
            <person name="Lu R."/>
            <person name="Zhang X."/>
            <person name="Li P."/>
            <person name="Qiu J."/>
            <person name="Olsen K.M."/>
            <person name="Qiu Y."/>
        </authorList>
    </citation>
    <scope>NUCLEOTIDE SEQUENCE</scope>
    <source>
        <strain evidence="1">NBL</strain>
    </source>
</reference>
<accession>A0AAD9ZJD3</accession>
<gene>
    <name evidence="1" type="ORF">Dsin_030119</name>
</gene>
<dbReference type="InterPro" id="IPR036691">
    <property type="entry name" value="Endo/exonu/phosph_ase_sf"/>
</dbReference>
<organism evidence="1 2">
    <name type="scientific">Dipteronia sinensis</name>
    <dbReference type="NCBI Taxonomy" id="43782"/>
    <lineage>
        <taxon>Eukaryota</taxon>
        <taxon>Viridiplantae</taxon>
        <taxon>Streptophyta</taxon>
        <taxon>Embryophyta</taxon>
        <taxon>Tracheophyta</taxon>
        <taxon>Spermatophyta</taxon>
        <taxon>Magnoliopsida</taxon>
        <taxon>eudicotyledons</taxon>
        <taxon>Gunneridae</taxon>
        <taxon>Pentapetalae</taxon>
        <taxon>rosids</taxon>
        <taxon>malvids</taxon>
        <taxon>Sapindales</taxon>
        <taxon>Sapindaceae</taxon>
        <taxon>Hippocastanoideae</taxon>
        <taxon>Acereae</taxon>
        <taxon>Dipteronia</taxon>
    </lineage>
</organism>
<dbReference type="AlphaFoldDB" id="A0AAD9ZJD3"/>
<name>A0AAD9ZJD3_9ROSI</name>
<evidence type="ECO:0008006" key="3">
    <source>
        <dbReference type="Google" id="ProtNLM"/>
    </source>
</evidence>
<comment type="caution">
    <text evidence="1">The sequence shown here is derived from an EMBL/GenBank/DDBJ whole genome shotgun (WGS) entry which is preliminary data.</text>
</comment>
<dbReference type="Gene3D" id="3.60.10.10">
    <property type="entry name" value="Endonuclease/exonuclease/phosphatase"/>
    <property type="match status" value="1"/>
</dbReference>
<dbReference type="EMBL" id="JANJYJ010000010">
    <property type="protein sequence ID" value="KAK3182833.1"/>
    <property type="molecule type" value="Genomic_DNA"/>
</dbReference>